<dbReference type="Proteomes" id="UP001501521">
    <property type="component" value="Unassembled WGS sequence"/>
</dbReference>
<keyword evidence="4" id="KW-1185">Reference proteome</keyword>
<keyword evidence="1" id="KW-0732">Signal</keyword>
<accession>A0ABP9FAC1</accession>
<dbReference type="InterPro" id="IPR010895">
    <property type="entry name" value="CHRD"/>
</dbReference>
<proteinExistence type="predicted"/>
<name>A0ABP9FAC1_9ACTN</name>
<feature type="signal peptide" evidence="1">
    <location>
        <begin position="1"/>
        <end position="25"/>
    </location>
</feature>
<dbReference type="RefSeq" id="WP_345580517.1">
    <property type="nucleotide sequence ID" value="NZ_BAABLV010000019.1"/>
</dbReference>
<feature type="domain" description="CHRD" evidence="2">
    <location>
        <begin position="25"/>
        <end position="157"/>
    </location>
</feature>
<dbReference type="EMBL" id="BAABLV010000019">
    <property type="protein sequence ID" value="GAA4896127.1"/>
    <property type="molecule type" value="Genomic_DNA"/>
</dbReference>
<feature type="chain" id="PRO_5045749222" evidence="1">
    <location>
        <begin position="26"/>
        <end position="157"/>
    </location>
</feature>
<dbReference type="Pfam" id="PF07452">
    <property type="entry name" value="CHRD"/>
    <property type="match status" value="1"/>
</dbReference>
<reference evidence="4" key="1">
    <citation type="journal article" date="2019" name="Int. J. Syst. Evol. Microbiol.">
        <title>The Global Catalogue of Microorganisms (GCM) 10K type strain sequencing project: providing services to taxonomists for standard genome sequencing and annotation.</title>
        <authorList>
            <consortium name="The Broad Institute Genomics Platform"/>
            <consortium name="The Broad Institute Genome Sequencing Center for Infectious Disease"/>
            <person name="Wu L."/>
            <person name="Ma J."/>
        </authorList>
    </citation>
    <scope>NUCLEOTIDE SEQUENCE [LARGE SCALE GENOMIC DNA]</scope>
    <source>
        <strain evidence="4">JCM 19125</strain>
    </source>
</reference>
<sequence>MNRIRLLTLLVAVLSLGLFAVPAHSATVFTAQLNGGNEVANVDTQARGAAIFRLSADGTELHYRLIASNIDDVTMAHIHLAPVGENGAPVVWLYEPDAGDGTHNGVLATGVITEADFINQLAGHDMSHLLELIESGGAYVNVHTVDNPGGEIRGQLH</sequence>
<evidence type="ECO:0000313" key="4">
    <source>
        <dbReference type="Proteomes" id="UP001501521"/>
    </source>
</evidence>
<evidence type="ECO:0000256" key="1">
    <source>
        <dbReference type="SAM" id="SignalP"/>
    </source>
</evidence>
<comment type="caution">
    <text evidence="3">The sequence shown here is derived from an EMBL/GenBank/DDBJ whole genome shotgun (WGS) entry which is preliminary data.</text>
</comment>
<dbReference type="PROSITE" id="PS50933">
    <property type="entry name" value="CHRD"/>
    <property type="match status" value="1"/>
</dbReference>
<gene>
    <name evidence="3" type="ORF">GCM10025789_12280</name>
</gene>
<evidence type="ECO:0000313" key="3">
    <source>
        <dbReference type="EMBL" id="GAA4896127.1"/>
    </source>
</evidence>
<organism evidence="3 4">
    <name type="scientific">Tessaracoccus lubricantis</name>
    <dbReference type="NCBI Taxonomy" id="545543"/>
    <lineage>
        <taxon>Bacteria</taxon>
        <taxon>Bacillati</taxon>
        <taxon>Actinomycetota</taxon>
        <taxon>Actinomycetes</taxon>
        <taxon>Propionibacteriales</taxon>
        <taxon>Propionibacteriaceae</taxon>
        <taxon>Tessaracoccus</taxon>
    </lineage>
</organism>
<evidence type="ECO:0000259" key="2">
    <source>
        <dbReference type="PROSITE" id="PS50933"/>
    </source>
</evidence>
<protein>
    <submittedName>
        <fullName evidence="3">CHRD domain-containing protein</fullName>
    </submittedName>
</protein>
<dbReference type="SMART" id="SM00754">
    <property type="entry name" value="CHRD"/>
    <property type="match status" value="1"/>
</dbReference>